<dbReference type="InterPro" id="IPR002575">
    <property type="entry name" value="Aminoglycoside_PTrfase"/>
</dbReference>
<dbReference type="SUPFAM" id="SSF56112">
    <property type="entry name" value="Protein kinase-like (PK-like)"/>
    <property type="match status" value="1"/>
</dbReference>
<dbReference type="PANTHER" id="PTHR21064:SF1">
    <property type="entry name" value="HYDROXYLYSINE KINASE"/>
    <property type="match status" value="1"/>
</dbReference>
<proteinExistence type="inferred from homology"/>
<dbReference type="InterPro" id="IPR011009">
    <property type="entry name" value="Kinase-like_dom_sf"/>
</dbReference>
<evidence type="ECO:0000256" key="2">
    <source>
        <dbReference type="ARBA" id="ARBA00006219"/>
    </source>
</evidence>
<comment type="caution">
    <text evidence="11">The sequence shown here is derived from an EMBL/GenBank/DDBJ whole genome shotgun (WGS) entry which is preliminary data.</text>
</comment>
<gene>
    <name evidence="11" type="ORF">QYM36_003965</name>
</gene>
<dbReference type="GO" id="GO:0005737">
    <property type="term" value="C:cytoplasm"/>
    <property type="evidence" value="ECO:0007669"/>
    <property type="project" value="UniProtKB-SubCell"/>
</dbReference>
<dbReference type="Proteomes" id="UP001187531">
    <property type="component" value="Unassembled WGS sequence"/>
</dbReference>
<comment type="catalytic activity">
    <reaction evidence="6">
        <text>(5R)-5-hydroxy-L-lysine + GTP = (5R)-5-phosphooxy-L-lysine + GDP + H(+)</text>
        <dbReference type="Rhea" id="RHEA:19049"/>
        <dbReference type="ChEBI" id="CHEBI:15378"/>
        <dbReference type="ChEBI" id="CHEBI:37565"/>
        <dbReference type="ChEBI" id="CHEBI:57882"/>
        <dbReference type="ChEBI" id="CHEBI:58189"/>
        <dbReference type="ChEBI" id="CHEBI:58357"/>
        <dbReference type="EC" id="2.7.1.81"/>
    </reaction>
</comment>
<comment type="similarity">
    <text evidence="2">Belongs to the aminoglycoside phosphotransferase family.</text>
</comment>
<evidence type="ECO:0000313" key="12">
    <source>
        <dbReference type="Proteomes" id="UP001187531"/>
    </source>
</evidence>
<dbReference type="EC" id="2.7.1.81" evidence="8"/>
<keyword evidence="12" id="KW-1185">Reference proteome</keyword>
<dbReference type="PANTHER" id="PTHR21064">
    <property type="entry name" value="AMINOGLYCOSIDE PHOSPHOTRANSFERASE DOMAIN-CONTAINING PROTEIN-RELATED"/>
    <property type="match status" value="1"/>
</dbReference>
<dbReference type="InterPro" id="IPR050249">
    <property type="entry name" value="Pseudomonas-type_ThrB"/>
</dbReference>
<evidence type="ECO:0000256" key="6">
    <source>
        <dbReference type="ARBA" id="ARBA00036820"/>
    </source>
</evidence>
<dbReference type="EMBL" id="JAVRJZ010000006">
    <property type="protein sequence ID" value="KAK2721827.1"/>
    <property type="molecule type" value="Genomic_DNA"/>
</dbReference>
<dbReference type="EMBL" id="JAVRJZ010000006">
    <property type="protein sequence ID" value="KAK2721826.1"/>
    <property type="molecule type" value="Genomic_DNA"/>
</dbReference>
<feature type="domain" description="Aminoglycoside phosphotransferase" evidence="10">
    <location>
        <begin position="42"/>
        <end position="261"/>
    </location>
</feature>
<dbReference type="Pfam" id="PF01636">
    <property type="entry name" value="APH"/>
    <property type="match status" value="1"/>
</dbReference>
<evidence type="ECO:0000256" key="3">
    <source>
        <dbReference type="ARBA" id="ARBA00022490"/>
    </source>
</evidence>
<evidence type="ECO:0000259" key="10">
    <source>
        <dbReference type="Pfam" id="PF01636"/>
    </source>
</evidence>
<sequence>MSETILQPGEKIKPEITKEEVISIIERNYEVSIFEISELVSYDDRNFLITDRSGSKFVFKMLNKLDSKFPSHIDAQNQMMLYLQSKAINCPSPLYNKGGELVTKVILTTADGQEIVSLARLLTYIPGVTLNKVQYTTKVFIQVGELIATLTNALENFHHDGIMKYDKIWRLDSSIKALDFAYAVKDDHRRNLSVMALEKFQEVVIPQIDHLAKSPIHGDLNELNIIVQETKNADMGFGIIDFGDAHFSCTVFDLAVAMCYMIMECEITTPLDAGGYVLAGFLKHRSLTTLEYSLLKICICARLSQSLILGNFAYVYDGNEYALTTSKKGWPLLEVIWNTPDSEIYSKWQEITNSISRGR</sequence>
<protein>
    <recommendedName>
        <fullName evidence="9">Hydroxylysine kinase</fullName>
        <ecNumber evidence="8">2.7.1.81</ecNumber>
    </recommendedName>
</protein>
<evidence type="ECO:0000256" key="8">
    <source>
        <dbReference type="ARBA" id="ARBA00038873"/>
    </source>
</evidence>
<reference evidence="11" key="1">
    <citation type="submission" date="2023-07" db="EMBL/GenBank/DDBJ databases">
        <title>Chromosome-level genome assembly of Artemia franciscana.</title>
        <authorList>
            <person name="Jo E."/>
        </authorList>
    </citation>
    <scope>NUCLEOTIDE SEQUENCE</scope>
    <source>
        <tissue evidence="11">Whole body</tissue>
    </source>
</reference>
<keyword evidence="3" id="KW-0963">Cytoplasm</keyword>
<evidence type="ECO:0000256" key="9">
    <source>
        <dbReference type="ARBA" id="ARBA00040505"/>
    </source>
</evidence>
<evidence type="ECO:0000256" key="5">
    <source>
        <dbReference type="ARBA" id="ARBA00022777"/>
    </source>
</evidence>
<comment type="function">
    <text evidence="7">Catalyzes the GTP-dependent phosphorylation of 5-hydroxy-L-lysine.</text>
</comment>
<keyword evidence="4" id="KW-0808">Transferase</keyword>
<evidence type="ECO:0000256" key="7">
    <source>
        <dbReference type="ARBA" id="ARBA00037368"/>
    </source>
</evidence>
<dbReference type="EMBL" id="JAVRJZ010000006">
    <property type="protein sequence ID" value="KAK2721829.1"/>
    <property type="molecule type" value="Genomic_DNA"/>
</dbReference>
<evidence type="ECO:0000313" key="11">
    <source>
        <dbReference type="EMBL" id="KAK2721829.1"/>
    </source>
</evidence>
<organism evidence="11 12">
    <name type="scientific">Artemia franciscana</name>
    <name type="common">Brine shrimp</name>
    <name type="synonym">Artemia sanfranciscana</name>
    <dbReference type="NCBI Taxonomy" id="6661"/>
    <lineage>
        <taxon>Eukaryota</taxon>
        <taxon>Metazoa</taxon>
        <taxon>Ecdysozoa</taxon>
        <taxon>Arthropoda</taxon>
        <taxon>Crustacea</taxon>
        <taxon>Branchiopoda</taxon>
        <taxon>Anostraca</taxon>
        <taxon>Artemiidae</taxon>
        <taxon>Artemia</taxon>
    </lineage>
</organism>
<dbReference type="GO" id="GO:0047992">
    <property type="term" value="F:hydroxylysine kinase activity"/>
    <property type="evidence" value="ECO:0007669"/>
    <property type="project" value="UniProtKB-EC"/>
</dbReference>
<dbReference type="Gene3D" id="3.90.1200.10">
    <property type="match status" value="1"/>
</dbReference>
<dbReference type="EMBL" id="JAVRJZ010000006">
    <property type="protein sequence ID" value="KAK2721830.1"/>
    <property type="molecule type" value="Genomic_DNA"/>
</dbReference>
<evidence type="ECO:0000256" key="1">
    <source>
        <dbReference type="ARBA" id="ARBA00004496"/>
    </source>
</evidence>
<dbReference type="Gene3D" id="3.30.200.20">
    <property type="entry name" value="Phosphorylase Kinase, domain 1"/>
    <property type="match status" value="1"/>
</dbReference>
<dbReference type="AlphaFoldDB" id="A0AA88LD26"/>
<accession>A0AA88LD26</accession>
<dbReference type="EMBL" id="JAVRJZ010000006">
    <property type="protein sequence ID" value="KAK2721828.1"/>
    <property type="molecule type" value="Genomic_DNA"/>
</dbReference>
<comment type="subcellular location">
    <subcellularLocation>
        <location evidence="1">Cytoplasm</location>
    </subcellularLocation>
</comment>
<name>A0AA88LD26_ARTSF</name>
<keyword evidence="5" id="KW-0418">Kinase</keyword>
<evidence type="ECO:0000256" key="4">
    <source>
        <dbReference type="ARBA" id="ARBA00022679"/>
    </source>
</evidence>